<evidence type="ECO:0000313" key="3">
    <source>
        <dbReference type="Proteomes" id="UP000194499"/>
    </source>
</evidence>
<reference evidence="3" key="1">
    <citation type="submission" date="2017-04" db="EMBL/GenBank/DDBJ databases">
        <authorList>
            <person name="Criscuolo A."/>
        </authorList>
    </citation>
    <scope>NUCLEOTIDE SEQUENCE [LARGE SCALE GENOMIC DNA]</scope>
</reference>
<dbReference type="Proteomes" id="UP000194499">
    <property type="component" value="Unassembled WGS sequence"/>
</dbReference>
<keyword evidence="4" id="KW-1185">Reference proteome</keyword>
<sequence length="101" mass="12007">MKSVKEKEVCKTEKECVEIGDKKLQKVYEKIDGLSELEAVEDYEIEEHESADMKKAERKKEDDNENYFFLASYYIDGDEIVDPYFEKIERKRLKIEQQSGN</sequence>
<gene>
    <name evidence="2" type="ORF">BACERE00191_01406</name>
    <name evidence="1" type="ORF">FPL01_16015</name>
</gene>
<protein>
    <submittedName>
        <fullName evidence="2">Uncharacterized protein</fullName>
    </submittedName>
</protein>
<reference evidence="1 4" key="3">
    <citation type="submission" date="2019-07" db="EMBL/GenBank/DDBJ databases">
        <authorList>
            <person name="Yu W.S."/>
            <person name="Cheong H.-M."/>
            <person name="Choi Y."/>
            <person name="Hwang K.J."/>
            <person name="Jung K."/>
            <person name="Lee S."/>
            <person name="Choi C."/>
        </authorList>
    </citation>
    <scope>NUCLEOTIDE SEQUENCE [LARGE SCALE GENOMIC DNA]</scope>
    <source>
        <strain evidence="1 4">NCCP 15909</strain>
    </source>
</reference>
<dbReference type="Proteomes" id="UP000464796">
    <property type="component" value="Chromosome"/>
</dbReference>
<evidence type="ECO:0000313" key="2">
    <source>
        <dbReference type="EMBL" id="SMD82631.1"/>
    </source>
</evidence>
<reference evidence="2" key="2">
    <citation type="submission" date="2017-04" db="EMBL/GenBank/DDBJ databases">
        <authorList>
            <person name="Afonso C.L."/>
            <person name="Miller P.J."/>
            <person name="Scott M.A."/>
            <person name="Spackman E."/>
            <person name="Goraichik I."/>
            <person name="Dimitrov K.M."/>
            <person name="Suarez D.L."/>
            <person name="Swayne D.E."/>
        </authorList>
    </citation>
    <scope>NUCLEOTIDE SEQUENCE [LARGE SCALE GENOMIC DNA]</scope>
    <source>
        <strain evidence="2">16-00191</strain>
    </source>
</reference>
<dbReference type="EMBL" id="CP041979">
    <property type="protein sequence ID" value="QHH90103.1"/>
    <property type="molecule type" value="Genomic_DNA"/>
</dbReference>
<accession>A0A1Y5Z6R2</accession>
<name>A0A3P1C7E3_9BACI</name>
<evidence type="ECO:0000313" key="4">
    <source>
        <dbReference type="Proteomes" id="UP000464796"/>
    </source>
</evidence>
<evidence type="ECO:0000313" key="1">
    <source>
        <dbReference type="EMBL" id="QHH90103.1"/>
    </source>
</evidence>
<dbReference type="AlphaFoldDB" id="A0A3P1C7E3"/>
<accession>A0A3P1C7E3</accession>
<organism evidence="2 3">
    <name type="scientific">Bacillus pacificus</name>
    <dbReference type="NCBI Taxonomy" id="2026187"/>
    <lineage>
        <taxon>Bacteria</taxon>
        <taxon>Bacillati</taxon>
        <taxon>Bacillota</taxon>
        <taxon>Bacilli</taxon>
        <taxon>Bacillales</taxon>
        <taxon>Bacillaceae</taxon>
        <taxon>Bacillus</taxon>
        <taxon>Bacillus cereus group</taxon>
    </lineage>
</organism>
<dbReference type="EMBL" id="FWZB01000030">
    <property type="protein sequence ID" value="SMD82631.1"/>
    <property type="molecule type" value="Genomic_DNA"/>
</dbReference>
<proteinExistence type="predicted"/>